<feature type="transmembrane region" description="Helical" evidence="1">
    <location>
        <begin position="296"/>
        <end position="313"/>
    </location>
</feature>
<feature type="transmembrane region" description="Helical" evidence="1">
    <location>
        <begin position="237"/>
        <end position="257"/>
    </location>
</feature>
<feature type="transmembrane region" description="Helical" evidence="1">
    <location>
        <begin position="83"/>
        <end position="99"/>
    </location>
</feature>
<evidence type="ECO:0000256" key="1">
    <source>
        <dbReference type="SAM" id="Phobius"/>
    </source>
</evidence>
<evidence type="ECO:0000313" key="2">
    <source>
        <dbReference type="EMBL" id="CAB4874835.1"/>
    </source>
</evidence>
<accession>A0A6J7E0S1</accession>
<dbReference type="Pfam" id="PF04657">
    <property type="entry name" value="DMT_YdcZ"/>
    <property type="match status" value="2"/>
</dbReference>
<protein>
    <submittedName>
        <fullName evidence="2">Unannotated protein</fullName>
    </submittedName>
</protein>
<dbReference type="EMBL" id="CAFBLM010000045">
    <property type="protein sequence ID" value="CAB4874835.1"/>
    <property type="molecule type" value="Genomic_DNA"/>
</dbReference>
<keyword evidence="1" id="KW-0812">Transmembrane</keyword>
<organism evidence="2">
    <name type="scientific">freshwater metagenome</name>
    <dbReference type="NCBI Taxonomy" id="449393"/>
    <lineage>
        <taxon>unclassified sequences</taxon>
        <taxon>metagenomes</taxon>
        <taxon>ecological metagenomes</taxon>
    </lineage>
</organism>
<dbReference type="PANTHER" id="PTHR34821:SF2">
    <property type="entry name" value="INNER MEMBRANE PROTEIN YDCZ"/>
    <property type="match status" value="1"/>
</dbReference>
<feature type="transmembrane region" description="Helical" evidence="1">
    <location>
        <begin position="202"/>
        <end position="225"/>
    </location>
</feature>
<proteinExistence type="predicted"/>
<gene>
    <name evidence="2" type="ORF">UFOPK3401_01016</name>
</gene>
<dbReference type="InterPro" id="IPR006750">
    <property type="entry name" value="YdcZ"/>
</dbReference>
<name>A0A6J7E0S1_9ZZZZ</name>
<dbReference type="PANTHER" id="PTHR34821">
    <property type="entry name" value="INNER MEMBRANE PROTEIN YDCZ"/>
    <property type="match status" value="1"/>
</dbReference>
<keyword evidence="1" id="KW-0472">Membrane</keyword>
<feature type="transmembrane region" description="Helical" evidence="1">
    <location>
        <begin position="43"/>
        <end position="62"/>
    </location>
</feature>
<feature type="transmembrane region" description="Helical" evidence="1">
    <location>
        <begin position="169"/>
        <end position="190"/>
    </location>
</feature>
<dbReference type="AlphaFoldDB" id="A0A6J7E0S1"/>
<reference evidence="2" key="1">
    <citation type="submission" date="2020-05" db="EMBL/GenBank/DDBJ databases">
        <authorList>
            <person name="Chiriac C."/>
            <person name="Salcher M."/>
            <person name="Ghai R."/>
            <person name="Kavagutti S V."/>
        </authorList>
    </citation>
    <scope>NUCLEOTIDE SEQUENCE</scope>
</reference>
<sequence>MAKGRRRKPTNTAAIALGGFIGLLVSVQGRANATLARDVGDAIGGAALGFILGWVIITILLVSNAQHRAGLRAIPSLFRAGELKWWLLLGGLGGATLVASQGFAVPVLGVSLFTVALVAGQITSSLEVDRLGLGPSGRLHPSRFRVFASVISVIAVVIAVDPFSGGVNFQPVAVFVCLFAGTLVSAQQAFNGRVAMATGSPITAAWMNFTVGGIMLWTLTLIRQVDFSTAPSPLQQPYLYVGGLIGATFVAVASRLVRTLGVLLLSLTSIAGQLLGAVLLDVFLPTQRGALTNWEFVGVVLTFVAVLVGSERFKRRQKYLRTP</sequence>
<keyword evidence="1" id="KW-1133">Transmembrane helix</keyword>
<dbReference type="GO" id="GO:0005886">
    <property type="term" value="C:plasma membrane"/>
    <property type="evidence" value="ECO:0007669"/>
    <property type="project" value="TreeGrafter"/>
</dbReference>
<feature type="transmembrane region" description="Helical" evidence="1">
    <location>
        <begin position="264"/>
        <end position="284"/>
    </location>
</feature>